<comment type="cofactor">
    <cofactor evidence="1">
        <name>FAD</name>
        <dbReference type="ChEBI" id="CHEBI:57692"/>
    </cofactor>
</comment>
<evidence type="ECO:0000256" key="2">
    <source>
        <dbReference type="ARBA" id="ARBA00022630"/>
    </source>
</evidence>
<dbReference type="SUPFAM" id="SSF51905">
    <property type="entry name" value="FAD/NAD(P)-binding domain"/>
    <property type="match status" value="2"/>
</dbReference>
<evidence type="ECO:0000256" key="1">
    <source>
        <dbReference type="ARBA" id="ARBA00001974"/>
    </source>
</evidence>
<dbReference type="InterPro" id="IPR050446">
    <property type="entry name" value="FAD-oxidoreductase/Apoptosis"/>
</dbReference>
<evidence type="ECO:0000313" key="8">
    <source>
        <dbReference type="Proteomes" id="UP000279275"/>
    </source>
</evidence>
<dbReference type="InterPro" id="IPR036188">
    <property type="entry name" value="FAD/NAD-bd_sf"/>
</dbReference>
<dbReference type="Pfam" id="PF07992">
    <property type="entry name" value="Pyr_redox_2"/>
    <property type="match status" value="1"/>
</dbReference>
<evidence type="ECO:0000256" key="3">
    <source>
        <dbReference type="ARBA" id="ARBA00022827"/>
    </source>
</evidence>
<evidence type="ECO:0000313" key="7">
    <source>
        <dbReference type="EMBL" id="RMI30970.1"/>
    </source>
</evidence>
<comment type="caution">
    <text evidence="7">The sequence shown here is derived from an EMBL/GenBank/DDBJ whole genome shotgun (WGS) entry which is preliminary data.</text>
</comment>
<feature type="domain" description="Reductase C-terminal" evidence="6">
    <location>
        <begin position="334"/>
        <end position="393"/>
    </location>
</feature>
<dbReference type="EMBL" id="RFFH01000008">
    <property type="protein sequence ID" value="RMI30970.1"/>
    <property type="molecule type" value="Genomic_DNA"/>
</dbReference>
<dbReference type="PANTHER" id="PTHR43557:SF2">
    <property type="entry name" value="RIESKE DOMAIN-CONTAINING PROTEIN-RELATED"/>
    <property type="match status" value="1"/>
</dbReference>
<dbReference type="Proteomes" id="UP000279275">
    <property type="component" value="Unassembled WGS sequence"/>
</dbReference>
<dbReference type="InterPro" id="IPR016156">
    <property type="entry name" value="FAD/NAD-linked_Rdtase_dimer_sf"/>
</dbReference>
<gene>
    <name evidence="7" type="ORF">EBN03_20305</name>
</gene>
<dbReference type="AlphaFoldDB" id="A0A3M2L2L7"/>
<sequence>MTGSIVIVGAGLAGLKTAEELRKAGHTGRLVLLGDEGRLPYDRPPLSKKFLLGELDDTTLKPAEFFVEKDIELRLESPAIGVDTANRRLRLADGEELEYDELIIATGLRPRRIPGLPEGVHVLRQHGHATELRGQVEALLAKENGSAATALVVGAGFIGCEVASTLRARGLSVVLVEPQVTPLAAALGPEVGAMVADLHREQGVDVRSGVGLESLVVKDDSADGTESRWVATLSDGSQLAADLVVVGVGSAPVTEWLAESGVPLADPAKGGGVLADAAGRTEVPGVWAVGDVAAWARPDAHPRRFEHWSSAGEQARLLAAALLGTAAPAPGVPYVWSDQYDLKIQVLGDPSAADEVQVVDAGRKFLVHYLAAGELVAVAGAGRAGDVMKMRANLAG</sequence>
<keyword evidence="4" id="KW-0560">Oxidoreductase</keyword>
<name>A0A3M2L2L7_9NOCA</name>
<dbReference type="PRINTS" id="PR00368">
    <property type="entry name" value="FADPNR"/>
</dbReference>
<dbReference type="Gene3D" id="3.30.390.30">
    <property type="match status" value="1"/>
</dbReference>
<feature type="domain" description="FAD/NAD(P)-binding" evidence="5">
    <location>
        <begin position="4"/>
        <end position="315"/>
    </location>
</feature>
<dbReference type="Gene3D" id="3.50.50.60">
    <property type="entry name" value="FAD/NAD(P)-binding domain"/>
    <property type="match status" value="2"/>
</dbReference>
<dbReference type="InterPro" id="IPR028202">
    <property type="entry name" value="Reductase_C"/>
</dbReference>
<dbReference type="PRINTS" id="PR00411">
    <property type="entry name" value="PNDRDTASEI"/>
</dbReference>
<dbReference type="GO" id="GO:0005737">
    <property type="term" value="C:cytoplasm"/>
    <property type="evidence" value="ECO:0007669"/>
    <property type="project" value="TreeGrafter"/>
</dbReference>
<accession>A0A3M2L2L7</accession>
<dbReference type="SUPFAM" id="SSF55424">
    <property type="entry name" value="FAD/NAD-linked reductases, dimerisation (C-terminal) domain"/>
    <property type="match status" value="1"/>
</dbReference>
<dbReference type="RefSeq" id="WP_122189632.1">
    <property type="nucleotide sequence ID" value="NZ_RFFH01000008.1"/>
</dbReference>
<evidence type="ECO:0000259" key="5">
    <source>
        <dbReference type="Pfam" id="PF07992"/>
    </source>
</evidence>
<protein>
    <submittedName>
        <fullName evidence="7">FAD-dependent oxidoreductase</fullName>
    </submittedName>
</protein>
<organism evidence="7 8">
    <name type="scientific">Nocardia stercoris</name>
    <dbReference type="NCBI Taxonomy" id="2483361"/>
    <lineage>
        <taxon>Bacteria</taxon>
        <taxon>Bacillati</taxon>
        <taxon>Actinomycetota</taxon>
        <taxon>Actinomycetes</taxon>
        <taxon>Mycobacteriales</taxon>
        <taxon>Nocardiaceae</taxon>
        <taxon>Nocardia</taxon>
    </lineage>
</organism>
<dbReference type="OrthoDB" id="3568330at2"/>
<dbReference type="InterPro" id="IPR023753">
    <property type="entry name" value="FAD/NAD-binding_dom"/>
</dbReference>
<keyword evidence="8" id="KW-1185">Reference proteome</keyword>
<evidence type="ECO:0000256" key="4">
    <source>
        <dbReference type="ARBA" id="ARBA00023002"/>
    </source>
</evidence>
<keyword evidence="2" id="KW-0285">Flavoprotein</keyword>
<dbReference type="GO" id="GO:0016651">
    <property type="term" value="F:oxidoreductase activity, acting on NAD(P)H"/>
    <property type="evidence" value="ECO:0007669"/>
    <property type="project" value="TreeGrafter"/>
</dbReference>
<keyword evidence="3" id="KW-0274">FAD</keyword>
<reference evidence="7 8" key="1">
    <citation type="submission" date="2018-10" db="EMBL/GenBank/DDBJ databases">
        <title>Isolation from cow dung.</title>
        <authorList>
            <person name="Ling L."/>
        </authorList>
    </citation>
    <scope>NUCLEOTIDE SEQUENCE [LARGE SCALE GENOMIC DNA]</scope>
    <source>
        <strain evidence="7 8">NEAU-LL90</strain>
    </source>
</reference>
<dbReference type="PANTHER" id="PTHR43557">
    <property type="entry name" value="APOPTOSIS-INDUCING FACTOR 1"/>
    <property type="match status" value="1"/>
</dbReference>
<evidence type="ECO:0000259" key="6">
    <source>
        <dbReference type="Pfam" id="PF14759"/>
    </source>
</evidence>
<dbReference type="Pfam" id="PF14759">
    <property type="entry name" value="Reductase_C"/>
    <property type="match status" value="1"/>
</dbReference>
<proteinExistence type="predicted"/>